<protein>
    <recommendedName>
        <fullName evidence="4">Head protein</fullName>
    </recommendedName>
</protein>
<reference evidence="2 3" key="1">
    <citation type="submission" date="2016-08" db="EMBL/GenBank/DDBJ databases">
        <authorList>
            <person name="Seilhamer J.J."/>
        </authorList>
    </citation>
    <scope>NUCLEOTIDE SEQUENCE [LARGE SCALE GENOMIC DNA]</scope>
    <source>
        <strain evidence="2 3">CCBAU 10071</strain>
    </source>
</reference>
<feature type="region of interest" description="Disordered" evidence="1">
    <location>
        <begin position="159"/>
        <end position="180"/>
    </location>
</feature>
<dbReference type="EMBL" id="FMAE01000021">
    <property type="protein sequence ID" value="SCB51672.1"/>
    <property type="molecule type" value="Genomic_DNA"/>
</dbReference>
<evidence type="ECO:0000313" key="2">
    <source>
        <dbReference type="EMBL" id="SCB51672.1"/>
    </source>
</evidence>
<proteinExistence type="predicted"/>
<accession>A0A1C3XHC3</accession>
<dbReference type="RefSeq" id="WP_074448352.1">
    <property type="nucleotide sequence ID" value="NZ_FMAE01000021.1"/>
</dbReference>
<sequence>MSLPTNTFATYEAIGNREDLSDMIYRIDPTDTPFMTGIEREKASAVNHEWQTQALAAASSDNAVLEGDDAVTDAATPTVRLGNICQISDKVARVSGTQQAVEHAGRDNELAYQEMLKGLELKRDMEKILVGTNQAKNTGAAGTARKTASILSWIKTNTSKGSAGGAADPSAADGTGTRTDGTQRAFTEAQLKTVLAAIWESGGKPGNIMTGSFNKQVFSTFTGRSTPTEDAKSKKIVASVDAYESDFGKLTVVANRFQRSRDVLVLEMDKWAVAYLNGRRMLSIPLAKTGDSDRRQILSEYSLVSRNEKASGGVFDLTTS</sequence>
<dbReference type="Pfam" id="PF17236">
    <property type="entry name" value="SU10_MCP"/>
    <property type="match status" value="1"/>
</dbReference>
<gene>
    <name evidence="2" type="ORF">GA0061099_10218</name>
</gene>
<dbReference type="InterPro" id="IPR035198">
    <property type="entry name" value="SU10_MCP"/>
</dbReference>
<dbReference type="Proteomes" id="UP000183174">
    <property type="component" value="Unassembled WGS sequence"/>
</dbReference>
<name>A0A1C3XHC3_9BRAD</name>
<feature type="compositionally biased region" description="Low complexity" evidence="1">
    <location>
        <begin position="165"/>
        <end position="180"/>
    </location>
</feature>
<evidence type="ECO:0000256" key="1">
    <source>
        <dbReference type="SAM" id="MobiDB-lite"/>
    </source>
</evidence>
<organism evidence="2 3">
    <name type="scientific">Bradyrhizobium yuanmingense</name>
    <dbReference type="NCBI Taxonomy" id="108015"/>
    <lineage>
        <taxon>Bacteria</taxon>
        <taxon>Pseudomonadati</taxon>
        <taxon>Pseudomonadota</taxon>
        <taxon>Alphaproteobacteria</taxon>
        <taxon>Hyphomicrobiales</taxon>
        <taxon>Nitrobacteraceae</taxon>
        <taxon>Bradyrhizobium</taxon>
    </lineage>
</organism>
<evidence type="ECO:0000313" key="3">
    <source>
        <dbReference type="Proteomes" id="UP000183174"/>
    </source>
</evidence>
<evidence type="ECO:0008006" key="4">
    <source>
        <dbReference type="Google" id="ProtNLM"/>
    </source>
</evidence>
<dbReference type="AlphaFoldDB" id="A0A1C3XHC3"/>